<protein>
    <submittedName>
        <fullName evidence="3">Cyclic di-GMP phosphodiesterase</fullName>
    </submittedName>
</protein>
<dbReference type="NCBIfam" id="TIGR00277">
    <property type="entry name" value="HDIG"/>
    <property type="match status" value="1"/>
</dbReference>
<feature type="compositionally biased region" description="Polar residues" evidence="1">
    <location>
        <begin position="341"/>
        <end position="353"/>
    </location>
</feature>
<reference evidence="3" key="2">
    <citation type="submission" date="2020-09" db="EMBL/GenBank/DDBJ databases">
        <authorList>
            <person name="Sun Q."/>
            <person name="Zhou Y."/>
        </authorList>
    </citation>
    <scope>NUCLEOTIDE SEQUENCE</scope>
    <source>
        <strain evidence="3">CGMCC 1.15367</strain>
    </source>
</reference>
<dbReference type="SMART" id="SM00471">
    <property type="entry name" value="HDc"/>
    <property type="match status" value="1"/>
</dbReference>
<dbReference type="EMBL" id="BMIQ01000012">
    <property type="protein sequence ID" value="GGE23278.1"/>
    <property type="molecule type" value="Genomic_DNA"/>
</dbReference>
<dbReference type="Proteomes" id="UP000644699">
    <property type="component" value="Unassembled WGS sequence"/>
</dbReference>
<dbReference type="InterPro" id="IPR037522">
    <property type="entry name" value="HD_GYP_dom"/>
</dbReference>
<dbReference type="PROSITE" id="PS51832">
    <property type="entry name" value="HD_GYP"/>
    <property type="match status" value="1"/>
</dbReference>
<evidence type="ECO:0000313" key="4">
    <source>
        <dbReference type="Proteomes" id="UP000644699"/>
    </source>
</evidence>
<reference evidence="3" key="1">
    <citation type="journal article" date="2014" name="Int. J. Syst. Evol. Microbiol.">
        <title>Complete genome sequence of Corynebacterium casei LMG S-19264T (=DSM 44701T), isolated from a smear-ripened cheese.</title>
        <authorList>
            <consortium name="US DOE Joint Genome Institute (JGI-PGF)"/>
            <person name="Walter F."/>
            <person name="Albersmeier A."/>
            <person name="Kalinowski J."/>
            <person name="Ruckert C."/>
        </authorList>
    </citation>
    <scope>NUCLEOTIDE SEQUENCE</scope>
    <source>
        <strain evidence="3">CGMCC 1.15367</strain>
    </source>
</reference>
<accession>A0A917EE84</accession>
<evidence type="ECO:0000259" key="2">
    <source>
        <dbReference type="PROSITE" id="PS51832"/>
    </source>
</evidence>
<dbReference type="Pfam" id="PF11871">
    <property type="entry name" value="DUF3391"/>
    <property type="match status" value="1"/>
</dbReference>
<proteinExistence type="predicted"/>
<evidence type="ECO:0000256" key="1">
    <source>
        <dbReference type="SAM" id="MobiDB-lite"/>
    </source>
</evidence>
<dbReference type="GO" id="GO:0008081">
    <property type="term" value="F:phosphoric diester hydrolase activity"/>
    <property type="evidence" value="ECO:0007669"/>
    <property type="project" value="UniProtKB-ARBA"/>
</dbReference>
<gene>
    <name evidence="3" type="ORF">GCM10011390_48370</name>
</gene>
<dbReference type="PANTHER" id="PTHR43155">
    <property type="entry name" value="CYCLIC DI-GMP PHOSPHODIESTERASE PA4108-RELATED"/>
    <property type="match status" value="1"/>
</dbReference>
<feature type="region of interest" description="Disordered" evidence="1">
    <location>
        <begin position="334"/>
        <end position="353"/>
    </location>
</feature>
<dbReference type="AlphaFoldDB" id="A0A917EE84"/>
<dbReference type="PANTHER" id="PTHR43155:SF2">
    <property type="entry name" value="CYCLIC DI-GMP PHOSPHODIESTERASE PA4108"/>
    <property type="match status" value="1"/>
</dbReference>
<organism evidence="3 4">
    <name type="scientific">Aureimonas endophytica</name>
    <dbReference type="NCBI Taxonomy" id="2027858"/>
    <lineage>
        <taxon>Bacteria</taxon>
        <taxon>Pseudomonadati</taxon>
        <taxon>Pseudomonadota</taxon>
        <taxon>Alphaproteobacteria</taxon>
        <taxon>Hyphomicrobiales</taxon>
        <taxon>Aurantimonadaceae</taxon>
        <taxon>Aureimonas</taxon>
    </lineage>
</organism>
<dbReference type="SUPFAM" id="SSF109604">
    <property type="entry name" value="HD-domain/PDEase-like"/>
    <property type="match status" value="1"/>
</dbReference>
<dbReference type="RefSeq" id="WP_188913135.1">
    <property type="nucleotide sequence ID" value="NZ_BMIQ01000012.1"/>
</dbReference>
<evidence type="ECO:0000313" key="3">
    <source>
        <dbReference type="EMBL" id="GGE23278.1"/>
    </source>
</evidence>
<sequence length="353" mass="38964">MRKGLRQIATHQVRLGMFIERLEGNWLDHPFWRKRFLIEAPADLARLRASAVAAVTIDEAKGVPLADDADAAPAAASPPQRRRLSLPRLALSPMDRERARAERVIQQSRRSIARMFGEVRLGRAMPLQRALPIVDEIVGSIDGNVTALFELTRLKSVDSYTYLHSIAVSGLMIAFARHLALDEDEVRLLGLAGLLHDIGKMAIPRAVLQKPANLSPAEVALIQTHPERGHAILLARPDTPELVLDVCLHHHERMNGGGYPGRLAGEGLSRAARIAAICDVYDAVTSVRPYKKPWAPVEALTQMARWDGHFDRALLERFVAALGFEDQRDRVLEQGAEPAQQEVSVNGFSDPSA</sequence>
<feature type="domain" description="HD-GYP" evidence="2">
    <location>
        <begin position="137"/>
        <end position="334"/>
    </location>
</feature>
<name>A0A917EE84_9HYPH</name>
<dbReference type="InterPro" id="IPR003607">
    <property type="entry name" value="HD/PDEase_dom"/>
</dbReference>
<dbReference type="Pfam" id="PF13487">
    <property type="entry name" value="HD_5"/>
    <property type="match status" value="1"/>
</dbReference>
<comment type="caution">
    <text evidence="3">The sequence shown here is derived from an EMBL/GenBank/DDBJ whole genome shotgun (WGS) entry which is preliminary data.</text>
</comment>
<keyword evidence="4" id="KW-1185">Reference proteome</keyword>
<dbReference type="CDD" id="cd00077">
    <property type="entry name" value="HDc"/>
    <property type="match status" value="1"/>
</dbReference>
<dbReference type="InterPro" id="IPR006675">
    <property type="entry name" value="HDIG_dom"/>
</dbReference>
<dbReference type="Gene3D" id="1.10.3210.10">
    <property type="entry name" value="Hypothetical protein af1432"/>
    <property type="match status" value="1"/>
</dbReference>
<dbReference type="InterPro" id="IPR021812">
    <property type="entry name" value="DUF3391"/>
</dbReference>